<name>R0JJK0_ANAPL</name>
<dbReference type="Proteomes" id="UP000296049">
    <property type="component" value="Unassembled WGS sequence"/>
</dbReference>
<reference evidence="4" key="1">
    <citation type="journal article" date="2013" name="Nat. Genet.">
        <title>The duck genome and transcriptome provide insight into an avian influenza virus reservoir species.</title>
        <authorList>
            <person name="Huang Y."/>
            <person name="Li Y."/>
            <person name="Burt D.W."/>
            <person name="Chen H."/>
            <person name="Zhang Y."/>
            <person name="Qian W."/>
            <person name="Kim H."/>
            <person name="Gan S."/>
            <person name="Zhao Y."/>
            <person name="Li J."/>
            <person name="Yi K."/>
            <person name="Feng H."/>
            <person name="Zhu P."/>
            <person name="Li B."/>
            <person name="Liu Q."/>
            <person name="Fairley S."/>
            <person name="Magor K.E."/>
            <person name="Du Z."/>
            <person name="Hu X."/>
            <person name="Goodman L."/>
            <person name="Tafer H."/>
            <person name="Vignal A."/>
            <person name="Lee T."/>
            <person name="Kim K.W."/>
            <person name="Sheng Z."/>
            <person name="An Y."/>
            <person name="Searle S."/>
            <person name="Herrero J."/>
            <person name="Groenen M.A."/>
            <person name="Crooijmans R.P."/>
            <person name="Faraut T."/>
            <person name="Cai Q."/>
            <person name="Webster R.G."/>
            <person name="Aldridge J.R."/>
            <person name="Warren W.C."/>
            <person name="Bartschat S."/>
            <person name="Kehr S."/>
            <person name="Marz M."/>
            <person name="Stadler P.F."/>
            <person name="Smith J."/>
            <person name="Kraus R.H."/>
            <person name="Zhao Y."/>
            <person name="Ren L."/>
            <person name="Fei J."/>
            <person name="Morisson M."/>
            <person name="Kaiser P."/>
            <person name="Griffin D.K."/>
            <person name="Rao M."/>
            <person name="Pitel F."/>
            <person name="Wang J."/>
            <person name="Li N."/>
        </authorList>
    </citation>
    <scope>NUCLEOTIDE SEQUENCE [LARGE SCALE GENOMIC DNA]</scope>
</reference>
<dbReference type="AlphaFoldDB" id="R0JJK0"/>
<dbReference type="EMBL" id="KB743688">
    <property type="protein sequence ID" value="EOA97415.1"/>
    <property type="molecule type" value="Genomic_DNA"/>
</dbReference>
<feature type="compositionally biased region" description="Polar residues" evidence="1">
    <location>
        <begin position="121"/>
        <end position="133"/>
    </location>
</feature>
<evidence type="ECO:0000256" key="1">
    <source>
        <dbReference type="SAM" id="MobiDB-lite"/>
    </source>
</evidence>
<protein>
    <submittedName>
        <fullName evidence="3">Uncharacterized protein</fullName>
    </submittedName>
</protein>
<gene>
    <name evidence="3" type="ORF">Anapl_15841</name>
</gene>
<feature type="chain" id="PRO_5004343902" evidence="2">
    <location>
        <begin position="21"/>
        <end position="238"/>
    </location>
</feature>
<sequence>MQHGAAGFVAALLGLGAALSCRLPTDAPQPRPLLPLPASTSEPGLTGFAQSMKAAMALYKSCFIWTRISSSTVTDLLFLPAEHFGCSLVHWAATWCPVHRGASCRAAAAVKSSEPPGKGENNAQTSPRTSSEGKLQEQNRERVVALLTKEQKAKEQKSSKIIAEPDCTSCFTPRSLSSQSLKISMAKNSTRAIFEKFLIYCSRKIVIKLRFGGSSILTQLKSGSTDMSKVAACQSVVI</sequence>
<evidence type="ECO:0000256" key="2">
    <source>
        <dbReference type="SAM" id="SignalP"/>
    </source>
</evidence>
<keyword evidence="2" id="KW-0732">Signal</keyword>
<evidence type="ECO:0000313" key="3">
    <source>
        <dbReference type="EMBL" id="EOA97415.1"/>
    </source>
</evidence>
<proteinExistence type="predicted"/>
<accession>R0JJK0</accession>
<keyword evidence="4" id="KW-1185">Reference proteome</keyword>
<feature type="region of interest" description="Disordered" evidence="1">
    <location>
        <begin position="110"/>
        <end position="139"/>
    </location>
</feature>
<feature type="signal peptide" evidence="2">
    <location>
        <begin position="1"/>
        <end position="20"/>
    </location>
</feature>
<organism evidence="3 4">
    <name type="scientific">Anas platyrhynchos</name>
    <name type="common">Mallard</name>
    <name type="synonym">Anas boschas</name>
    <dbReference type="NCBI Taxonomy" id="8839"/>
    <lineage>
        <taxon>Eukaryota</taxon>
        <taxon>Metazoa</taxon>
        <taxon>Chordata</taxon>
        <taxon>Craniata</taxon>
        <taxon>Vertebrata</taxon>
        <taxon>Euteleostomi</taxon>
        <taxon>Archelosauria</taxon>
        <taxon>Archosauria</taxon>
        <taxon>Dinosauria</taxon>
        <taxon>Saurischia</taxon>
        <taxon>Theropoda</taxon>
        <taxon>Coelurosauria</taxon>
        <taxon>Aves</taxon>
        <taxon>Neognathae</taxon>
        <taxon>Galloanserae</taxon>
        <taxon>Anseriformes</taxon>
        <taxon>Anatidae</taxon>
        <taxon>Anatinae</taxon>
        <taxon>Anas</taxon>
    </lineage>
</organism>
<evidence type="ECO:0000313" key="4">
    <source>
        <dbReference type="Proteomes" id="UP000296049"/>
    </source>
</evidence>